<feature type="transmembrane region" description="Helical" evidence="2">
    <location>
        <begin position="444"/>
        <end position="464"/>
    </location>
</feature>
<feature type="transmembrane region" description="Helical" evidence="2">
    <location>
        <begin position="224"/>
        <end position="244"/>
    </location>
</feature>
<dbReference type="PANTHER" id="PTHR38434:SF1">
    <property type="entry name" value="BLL2549 PROTEIN"/>
    <property type="match status" value="1"/>
</dbReference>
<dbReference type="EMBL" id="JAUFSA010000001">
    <property type="protein sequence ID" value="MDP7733625.1"/>
    <property type="molecule type" value="Genomic_DNA"/>
</dbReference>
<feature type="transmembrane region" description="Helical" evidence="2">
    <location>
        <begin position="199"/>
        <end position="218"/>
    </location>
</feature>
<dbReference type="PANTHER" id="PTHR38434">
    <property type="entry name" value="BLL2549 PROTEIN"/>
    <property type="match status" value="1"/>
</dbReference>
<dbReference type="AlphaFoldDB" id="A0A4R5WTS4"/>
<name>A0A4R5WTS4_9MYCO</name>
<dbReference type="InterPro" id="IPR019286">
    <property type="entry name" value="DUF2339_TM"/>
</dbReference>
<evidence type="ECO:0000256" key="1">
    <source>
        <dbReference type="SAM" id="MobiDB-lite"/>
    </source>
</evidence>
<feature type="compositionally biased region" description="Pro residues" evidence="1">
    <location>
        <begin position="101"/>
        <end position="123"/>
    </location>
</feature>
<reference evidence="3" key="1">
    <citation type="submission" date="2023-06" db="EMBL/GenBank/DDBJ databases">
        <title>Identification of two novel mycobacterium reveal diversities and complexities of Mycobacterium gordonae clade.</title>
        <authorList>
            <person name="Matsumoto Y."/>
            <person name="Nakamura S."/>
            <person name="Motooka D."/>
            <person name="Fukushima K."/>
        </authorList>
    </citation>
    <scope>NUCLEOTIDE SEQUENCE</scope>
    <source>
        <strain evidence="3">TY812</strain>
    </source>
</reference>
<keyword evidence="2" id="KW-1133">Transmembrane helix</keyword>
<feature type="compositionally biased region" description="Pro residues" evidence="1">
    <location>
        <begin position="45"/>
        <end position="74"/>
    </location>
</feature>
<feature type="region of interest" description="Disordered" evidence="1">
    <location>
        <begin position="100"/>
        <end position="131"/>
    </location>
</feature>
<feature type="transmembrane region" description="Helical" evidence="2">
    <location>
        <begin position="349"/>
        <end position="368"/>
    </location>
</feature>
<feature type="transmembrane region" description="Helical" evidence="2">
    <location>
        <begin position="599"/>
        <end position="620"/>
    </location>
</feature>
<keyword evidence="2" id="KW-0472">Membrane</keyword>
<feature type="transmembrane region" description="Helical" evidence="2">
    <location>
        <begin position="140"/>
        <end position="164"/>
    </location>
</feature>
<feature type="transmembrane region" description="Helical" evidence="2">
    <location>
        <begin position="404"/>
        <end position="437"/>
    </location>
</feature>
<protein>
    <submittedName>
        <fullName evidence="3">DUF2339 domain-containing protein</fullName>
    </submittedName>
</protein>
<dbReference type="Proteomes" id="UP001229081">
    <property type="component" value="Unassembled WGS sequence"/>
</dbReference>
<feature type="transmembrane region" description="Helical" evidence="2">
    <location>
        <begin position="256"/>
        <end position="289"/>
    </location>
</feature>
<feature type="transmembrane region" description="Helical" evidence="2">
    <location>
        <begin position="321"/>
        <end position="343"/>
    </location>
</feature>
<keyword evidence="2" id="KW-0812">Transmembrane</keyword>
<sequence length="625" mass="64158">MTESHQAVLSRLSHEFDALARQMSRVSGELTQLDRLFANTEATPAPTPAPQPAPAPPPAPAPRPAPVFVPPPAVAPQQASPQQEAASYWQNYWQYWQPASVSPPAPRPPRQYPPRPAAPPPAQRPDTGSDHAESGWIGKLLAVAGVAVTLIGVVLLLVLAAQAGLLRPEIRVTGGIALAGALVGIAVRLRGRPGGRIGAIALAATGIATAYLDVIAIVTIYKWVAAPVGLVLAAVVGGAGLALARRWDSEHLALLVLVPLIGLAPVLTHGVNLLLISFMLALSAAALPVQLGKDWTWMHAARIAATTLPLLVALPAARDNAWLLGGACAVAAILAIASGLILLPATKNPSAVAILTSVGTAPVLAAAISVDRVLAAVLAAALAVGMLTAALIGRHPRIVTQIWLVWSAISGLIALTVACSGYVEGPVLLALAIVIAMVGRQETVARWIALGFGIIGCGLFYSYAPLYSLVRATAMPGTVAASTLAASLLVIALAVVLTRVWLDSEAAGLLMATAAALIVYAVTAFTVTAGVFIGGTGGGFLAGHMAATICWIAMAAALFVHALRSDREHRTESITAGLALTGAATGKLFLFDLATLDGIFRVAAFIIVGLVLLSMGTGYARSLAR</sequence>
<feature type="transmembrane region" description="Helical" evidence="2">
    <location>
        <begin position="509"/>
        <end position="533"/>
    </location>
</feature>
<evidence type="ECO:0000256" key="2">
    <source>
        <dbReference type="SAM" id="Phobius"/>
    </source>
</evidence>
<feature type="transmembrane region" description="Helical" evidence="2">
    <location>
        <begin position="170"/>
        <end position="187"/>
    </location>
</feature>
<organism evidence="3 4">
    <name type="scientific">Mycobacterium paragordonae</name>
    <dbReference type="NCBI Taxonomy" id="1389713"/>
    <lineage>
        <taxon>Bacteria</taxon>
        <taxon>Bacillati</taxon>
        <taxon>Actinomycetota</taxon>
        <taxon>Actinomycetes</taxon>
        <taxon>Mycobacteriales</taxon>
        <taxon>Mycobacteriaceae</taxon>
        <taxon>Mycobacterium</taxon>
    </lineage>
</organism>
<proteinExistence type="predicted"/>
<feature type="transmembrane region" description="Helical" evidence="2">
    <location>
        <begin position="539"/>
        <end position="562"/>
    </location>
</feature>
<feature type="transmembrane region" description="Helical" evidence="2">
    <location>
        <begin position="484"/>
        <end position="502"/>
    </location>
</feature>
<evidence type="ECO:0000313" key="3">
    <source>
        <dbReference type="EMBL" id="MDP7733625.1"/>
    </source>
</evidence>
<feature type="transmembrane region" description="Helical" evidence="2">
    <location>
        <begin position="373"/>
        <end position="392"/>
    </location>
</feature>
<feature type="region of interest" description="Disordered" evidence="1">
    <location>
        <begin position="39"/>
        <end position="81"/>
    </location>
</feature>
<dbReference type="RefSeq" id="WP_133435932.1">
    <property type="nucleotide sequence ID" value="NZ_JAUFSA010000001.1"/>
</dbReference>
<accession>A0A4R5WTS4</accession>
<comment type="caution">
    <text evidence="3">The sequence shown here is derived from an EMBL/GenBank/DDBJ whole genome shotgun (WGS) entry which is preliminary data.</text>
</comment>
<gene>
    <name evidence="3" type="ORF">QXL92_02485</name>
</gene>
<evidence type="ECO:0000313" key="4">
    <source>
        <dbReference type="Proteomes" id="UP001229081"/>
    </source>
</evidence>
<dbReference type="Pfam" id="PF10101">
    <property type="entry name" value="DUF2339"/>
    <property type="match status" value="1"/>
</dbReference>